<dbReference type="PROSITE" id="PS51819">
    <property type="entry name" value="VOC"/>
    <property type="match status" value="1"/>
</dbReference>
<dbReference type="CDD" id="cd06587">
    <property type="entry name" value="VOC"/>
    <property type="match status" value="1"/>
</dbReference>
<sequence>MNMKEIATGVQHIGVPTGDMDATIRFYHALGFDTIYETVNAEAGGRVTFFKLHDLVIETYETKEPKLMPGAVDHIAINVKDIEEAFRFVNEAGLNNTNDIIHSLPFFENGVKFFTIEGANKEKVEFNQFL</sequence>
<dbReference type="GO" id="GO:0046872">
    <property type="term" value="F:metal ion binding"/>
    <property type="evidence" value="ECO:0007669"/>
    <property type="project" value="UniProtKB-KW"/>
</dbReference>
<accession>A0AAE3A528</accession>
<dbReference type="RefSeq" id="WP_308458466.1">
    <property type="nucleotide sequence ID" value="NZ_JAJEPS010000001.1"/>
</dbReference>
<dbReference type="InterPro" id="IPR029068">
    <property type="entry name" value="Glyas_Bleomycin-R_OHBP_Dase"/>
</dbReference>
<keyword evidence="1" id="KW-0479">Metal-binding</keyword>
<dbReference type="PANTHER" id="PTHR43048">
    <property type="entry name" value="METHYLMALONYL-COA EPIMERASE"/>
    <property type="match status" value="1"/>
</dbReference>
<dbReference type="Proteomes" id="UP001198220">
    <property type="component" value="Unassembled WGS sequence"/>
</dbReference>
<gene>
    <name evidence="3" type="ORF">LKD36_02080</name>
</gene>
<evidence type="ECO:0000313" key="4">
    <source>
        <dbReference type="Proteomes" id="UP001198220"/>
    </source>
</evidence>
<organism evidence="3 4">
    <name type="scientific">Hominiventricola filiformis</name>
    <dbReference type="NCBI Taxonomy" id="2885352"/>
    <lineage>
        <taxon>Bacteria</taxon>
        <taxon>Bacillati</taxon>
        <taxon>Bacillota</taxon>
        <taxon>Clostridia</taxon>
        <taxon>Lachnospirales</taxon>
        <taxon>Lachnospiraceae</taxon>
        <taxon>Hominiventricola</taxon>
    </lineage>
</organism>
<proteinExistence type="predicted"/>
<dbReference type="SUPFAM" id="SSF54593">
    <property type="entry name" value="Glyoxalase/Bleomycin resistance protein/Dihydroxybiphenyl dioxygenase"/>
    <property type="match status" value="1"/>
</dbReference>
<dbReference type="GO" id="GO:0004493">
    <property type="term" value="F:methylmalonyl-CoA epimerase activity"/>
    <property type="evidence" value="ECO:0007669"/>
    <property type="project" value="TreeGrafter"/>
</dbReference>
<dbReference type="AlphaFoldDB" id="A0AAE3A528"/>
<evidence type="ECO:0000259" key="2">
    <source>
        <dbReference type="PROSITE" id="PS51819"/>
    </source>
</evidence>
<evidence type="ECO:0000256" key="1">
    <source>
        <dbReference type="ARBA" id="ARBA00022723"/>
    </source>
</evidence>
<name>A0AAE3A528_9FIRM</name>
<dbReference type="InterPro" id="IPR037523">
    <property type="entry name" value="VOC_core"/>
</dbReference>
<dbReference type="InterPro" id="IPR051785">
    <property type="entry name" value="MMCE/EMCE_epimerase"/>
</dbReference>
<dbReference type="Gene3D" id="3.10.180.10">
    <property type="entry name" value="2,3-Dihydroxybiphenyl 1,2-Dioxygenase, domain 1"/>
    <property type="match status" value="1"/>
</dbReference>
<keyword evidence="4" id="KW-1185">Reference proteome</keyword>
<dbReference type="InterPro" id="IPR004360">
    <property type="entry name" value="Glyas_Fos-R_dOase_dom"/>
</dbReference>
<dbReference type="Pfam" id="PF00903">
    <property type="entry name" value="Glyoxalase"/>
    <property type="match status" value="1"/>
</dbReference>
<comment type="caution">
    <text evidence="3">The sequence shown here is derived from an EMBL/GenBank/DDBJ whole genome shotgun (WGS) entry which is preliminary data.</text>
</comment>
<reference evidence="3 4" key="1">
    <citation type="submission" date="2021-10" db="EMBL/GenBank/DDBJ databases">
        <title>Anaerobic single-cell dispensing facilitates the cultivation of human gut bacteria.</title>
        <authorList>
            <person name="Afrizal A."/>
        </authorList>
    </citation>
    <scope>NUCLEOTIDE SEQUENCE [LARGE SCALE GENOMIC DNA]</scope>
    <source>
        <strain evidence="3 4">CLA-AA-H276</strain>
    </source>
</reference>
<protein>
    <submittedName>
        <fullName evidence="3">VOC family protein</fullName>
    </submittedName>
</protein>
<dbReference type="GO" id="GO:0046491">
    <property type="term" value="P:L-methylmalonyl-CoA metabolic process"/>
    <property type="evidence" value="ECO:0007669"/>
    <property type="project" value="TreeGrafter"/>
</dbReference>
<dbReference type="PANTHER" id="PTHR43048:SF3">
    <property type="entry name" value="METHYLMALONYL-COA EPIMERASE, MITOCHONDRIAL"/>
    <property type="match status" value="1"/>
</dbReference>
<feature type="domain" description="VOC" evidence="2">
    <location>
        <begin position="9"/>
        <end position="129"/>
    </location>
</feature>
<dbReference type="EMBL" id="JAJEPS010000001">
    <property type="protein sequence ID" value="MCC2124962.1"/>
    <property type="molecule type" value="Genomic_DNA"/>
</dbReference>
<evidence type="ECO:0000313" key="3">
    <source>
        <dbReference type="EMBL" id="MCC2124962.1"/>
    </source>
</evidence>